<sequence>MPAQVPKQIRPQLGAAKPSVGAGCFIGAIVLINVIGITMAKLLPWLNQYLQ</sequence>
<name>A0ABT0U5D4_9BACT</name>
<evidence type="ECO:0000256" key="1">
    <source>
        <dbReference type="SAM" id="Phobius"/>
    </source>
</evidence>
<keyword evidence="3" id="KW-1185">Reference proteome</keyword>
<keyword evidence="1" id="KW-1133">Transmembrane helix</keyword>
<protein>
    <submittedName>
        <fullName evidence="2">Uncharacterized protein</fullName>
    </submittedName>
</protein>
<dbReference type="Proteomes" id="UP001202961">
    <property type="component" value="Unassembled WGS sequence"/>
</dbReference>
<evidence type="ECO:0000313" key="2">
    <source>
        <dbReference type="EMBL" id="MCM2371561.1"/>
    </source>
</evidence>
<reference evidence="2 3" key="1">
    <citation type="journal article" date="2022" name="Syst. Appl. Microbiol.">
        <title>Rhodopirellula aestuarii sp. nov., a novel member of the genus Rhodopirellula isolated from brackish sediments collected in the Tagus River estuary, Portugal.</title>
        <authorList>
            <person name="Vitorino I.R."/>
            <person name="Klimek D."/>
            <person name="Calusinska M."/>
            <person name="Lobo-da-Cunha A."/>
            <person name="Vasconcelos V."/>
            <person name="Lage O.M."/>
        </authorList>
    </citation>
    <scope>NUCLEOTIDE SEQUENCE [LARGE SCALE GENOMIC DNA]</scope>
    <source>
        <strain evidence="2 3">ICT_H3.1</strain>
    </source>
</reference>
<dbReference type="EMBL" id="JAMQBK010000032">
    <property type="protein sequence ID" value="MCM2371561.1"/>
    <property type="molecule type" value="Genomic_DNA"/>
</dbReference>
<keyword evidence="1" id="KW-0472">Membrane</keyword>
<feature type="transmembrane region" description="Helical" evidence="1">
    <location>
        <begin position="20"/>
        <end position="43"/>
    </location>
</feature>
<dbReference type="RefSeq" id="WP_250929199.1">
    <property type="nucleotide sequence ID" value="NZ_JAMQBK010000032.1"/>
</dbReference>
<organism evidence="2 3">
    <name type="scientific">Aporhodopirellula aestuarii</name>
    <dbReference type="NCBI Taxonomy" id="2950107"/>
    <lineage>
        <taxon>Bacteria</taxon>
        <taxon>Pseudomonadati</taxon>
        <taxon>Planctomycetota</taxon>
        <taxon>Planctomycetia</taxon>
        <taxon>Pirellulales</taxon>
        <taxon>Pirellulaceae</taxon>
        <taxon>Aporhodopirellula</taxon>
    </lineage>
</organism>
<evidence type="ECO:0000313" key="3">
    <source>
        <dbReference type="Proteomes" id="UP001202961"/>
    </source>
</evidence>
<comment type="caution">
    <text evidence="2">The sequence shown here is derived from an EMBL/GenBank/DDBJ whole genome shotgun (WGS) entry which is preliminary data.</text>
</comment>
<keyword evidence="1" id="KW-0812">Transmembrane</keyword>
<accession>A0ABT0U5D4</accession>
<proteinExistence type="predicted"/>
<gene>
    <name evidence="2" type="ORF">NB063_13195</name>
</gene>